<organism evidence="1">
    <name type="scientific">uncultured virus</name>
    <dbReference type="NCBI Taxonomy" id="340016"/>
    <lineage>
        <taxon>Viruses</taxon>
        <taxon>environmental samples</taxon>
    </lineage>
</organism>
<evidence type="ECO:0000313" key="1">
    <source>
        <dbReference type="EMBL" id="ASF00335.1"/>
    </source>
</evidence>
<name>A0A218MM33_9VIRU</name>
<reference evidence="1" key="2">
    <citation type="journal article" date="2017" name="Nat. Commun.">
        <title>Single-virus genomics reveals hidden cosmopolitan and abundant viruses.</title>
        <authorList>
            <person name="Martinez-Hernandez F."/>
            <person name="Fornas O."/>
            <person name="Lluesma Gomez M."/>
            <person name="Bolduc B."/>
            <person name="de la Cruz Pena M.J."/>
            <person name="Martinez J.M."/>
            <person name="Anton J."/>
            <person name="Gasol J.M."/>
            <person name="Rosselli R."/>
            <person name="Rodriguez-Valera F."/>
            <person name="Sullivan M.B."/>
            <person name="Acinas S.G."/>
            <person name="Martinez-Garcia M."/>
        </authorList>
    </citation>
    <scope>NUCLEOTIDE SEQUENCE</scope>
</reference>
<sequence length="85" mass="9773">MRIMYQGGKLWLSLTKSELDDVNKKKGRATEMDIGLIPVLHDDITEIIREAVFKEALKDEWWDKIPHGPSMGSLSLFFLLLLILC</sequence>
<protein>
    <submittedName>
        <fullName evidence="1">Uncharacterized protein</fullName>
    </submittedName>
</protein>
<proteinExistence type="predicted"/>
<reference evidence="1" key="1">
    <citation type="submission" date="2016-10" db="EMBL/GenBank/DDBJ databases">
        <authorList>
            <person name="Varghese N."/>
        </authorList>
    </citation>
    <scope>NUCLEOTIDE SEQUENCE</scope>
</reference>
<dbReference type="EMBL" id="KY052829">
    <property type="protein sequence ID" value="ASF00335.1"/>
    <property type="molecule type" value="Genomic_DNA"/>
</dbReference>
<accession>A0A218MM33</accession>